<dbReference type="InterPro" id="IPR040919">
    <property type="entry name" value="Asparaginase_C"/>
</dbReference>
<dbReference type="PANTHER" id="PTHR11707">
    <property type="entry name" value="L-ASPARAGINASE"/>
    <property type="match status" value="1"/>
</dbReference>
<evidence type="ECO:0000256" key="4">
    <source>
        <dbReference type="ARBA" id="ARBA00049366"/>
    </source>
</evidence>
<dbReference type="PANTHER" id="PTHR11707:SF28">
    <property type="entry name" value="60 KDA LYSOPHOSPHOLIPASE"/>
    <property type="match status" value="1"/>
</dbReference>
<comment type="catalytic activity">
    <reaction evidence="4">
        <text>L-asparagine + H2O = L-aspartate + NH4(+)</text>
        <dbReference type="Rhea" id="RHEA:21016"/>
        <dbReference type="ChEBI" id="CHEBI:15377"/>
        <dbReference type="ChEBI" id="CHEBI:28938"/>
        <dbReference type="ChEBI" id="CHEBI:29991"/>
        <dbReference type="ChEBI" id="CHEBI:58048"/>
        <dbReference type="EC" id="3.5.1.1"/>
    </reaction>
</comment>
<proteinExistence type="inferred from homology"/>
<evidence type="ECO:0000256" key="3">
    <source>
        <dbReference type="ARBA" id="ARBA00022801"/>
    </source>
</evidence>
<dbReference type="InterPro" id="IPR037152">
    <property type="entry name" value="L-asparaginase_N_sf"/>
</dbReference>
<feature type="domain" description="L-asparaginase N-terminal" evidence="9">
    <location>
        <begin position="54"/>
        <end position="245"/>
    </location>
</feature>
<dbReference type="EC" id="3.5.1.1" evidence="2"/>
<evidence type="ECO:0000256" key="6">
    <source>
        <dbReference type="PIRSR" id="PIRSR001220-2"/>
    </source>
</evidence>
<dbReference type="GO" id="GO:0006530">
    <property type="term" value="P:L-asparagine catabolic process"/>
    <property type="evidence" value="ECO:0007669"/>
    <property type="project" value="UniProtKB-ARBA"/>
</dbReference>
<feature type="active site" evidence="7">
    <location>
        <position position="63"/>
    </location>
</feature>
<dbReference type="EMBL" id="NJES01001715">
    <property type="protein sequence ID" value="PHH60078.1"/>
    <property type="molecule type" value="Genomic_DNA"/>
</dbReference>
<dbReference type="Pfam" id="PF17763">
    <property type="entry name" value="Asparaginase_C"/>
    <property type="match status" value="1"/>
</dbReference>
<evidence type="ECO:0000256" key="8">
    <source>
        <dbReference type="RuleBase" id="RU004456"/>
    </source>
</evidence>
<evidence type="ECO:0000256" key="5">
    <source>
        <dbReference type="PIRSR" id="PIRSR001220-1"/>
    </source>
</evidence>
<name>A0A2C5XEW1_9HYPO</name>
<keyword evidence="12" id="KW-1185">Reference proteome</keyword>
<organism evidence="11 12">
    <name type="scientific">Ophiocordyceps camponoti-rufipedis</name>
    <dbReference type="NCBI Taxonomy" id="2004952"/>
    <lineage>
        <taxon>Eukaryota</taxon>
        <taxon>Fungi</taxon>
        <taxon>Dikarya</taxon>
        <taxon>Ascomycota</taxon>
        <taxon>Pezizomycotina</taxon>
        <taxon>Sordariomycetes</taxon>
        <taxon>Hypocreomycetidae</taxon>
        <taxon>Hypocreales</taxon>
        <taxon>Ophiocordycipitaceae</taxon>
        <taxon>Ophiocordyceps</taxon>
    </lineage>
</organism>
<dbReference type="PROSITE" id="PS51732">
    <property type="entry name" value="ASN_GLN_ASE_3"/>
    <property type="match status" value="1"/>
</dbReference>
<evidence type="ECO:0000256" key="7">
    <source>
        <dbReference type="PROSITE-ProRule" id="PRU10099"/>
    </source>
</evidence>
<accession>A0A2C5XEW1</accession>
<dbReference type="Pfam" id="PF00710">
    <property type="entry name" value="Asparaginase"/>
    <property type="match status" value="1"/>
</dbReference>
<dbReference type="FunFam" id="3.40.50.1170:FF:000001">
    <property type="entry name" value="L-asparaginase 2"/>
    <property type="match status" value="1"/>
</dbReference>
<dbReference type="Proteomes" id="UP000226431">
    <property type="component" value="Unassembled WGS sequence"/>
</dbReference>
<dbReference type="InterPro" id="IPR027474">
    <property type="entry name" value="L-asparaginase_N"/>
</dbReference>
<evidence type="ECO:0000313" key="11">
    <source>
        <dbReference type="EMBL" id="PHH60078.1"/>
    </source>
</evidence>
<evidence type="ECO:0000313" key="12">
    <source>
        <dbReference type="Proteomes" id="UP000226431"/>
    </source>
</evidence>
<evidence type="ECO:0000259" key="10">
    <source>
        <dbReference type="Pfam" id="PF17763"/>
    </source>
</evidence>
<protein>
    <recommendedName>
        <fullName evidence="2">asparaginase</fullName>
        <ecNumber evidence="2">3.5.1.1</ecNumber>
    </recommendedName>
</protein>
<dbReference type="CDD" id="cd08964">
    <property type="entry name" value="L-asparaginase_II"/>
    <property type="match status" value="1"/>
</dbReference>
<evidence type="ECO:0000256" key="2">
    <source>
        <dbReference type="ARBA" id="ARBA00012920"/>
    </source>
</evidence>
<dbReference type="PIRSF" id="PIRSF001220">
    <property type="entry name" value="L-ASNase_gatD"/>
    <property type="match status" value="1"/>
</dbReference>
<comment type="caution">
    <text evidence="11">The sequence shown here is derived from an EMBL/GenBank/DDBJ whole genome shotgun (WGS) entry which is preliminary data.</text>
</comment>
<dbReference type="AlphaFoldDB" id="A0A2C5XEW1"/>
<reference evidence="11 12" key="1">
    <citation type="submission" date="2017-06" db="EMBL/GenBank/DDBJ databases">
        <title>Ant-infecting Ophiocordyceps genomes reveal a high diversity of potential behavioral manipulation genes and a possible major role for enterotoxins.</title>
        <authorList>
            <person name="De Bekker C."/>
            <person name="Evans H.C."/>
            <person name="Brachmann A."/>
            <person name="Hughes D.P."/>
        </authorList>
    </citation>
    <scope>NUCLEOTIDE SEQUENCE [LARGE SCALE GENOMIC DNA]</scope>
    <source>
        <strain evidence="11 12">Map16</strain>
    </source>
</reference>
<gene>
    <name evidence="11" type="ORF">CDD80_1673</name>
</gene>
<feature type="active site" description="O-isoaspartyl threonine intermediate" evidence="5">
    <location>
        <position position="63"/>
    </location>
</feature>
<dbReference type="GO" id="GO:0004067">
    <property type="term" value="F:asparaginase activity"/>
    <property type="evidence" value="ECO:0007669"/>
    <property type="project" value="UniProtKB-UniRule"/>
</dbReference>
<dbReference type="PROSITE" id="PS00144">
    <property type="entry name" value="ASN_GLN_ASE_1"/>
    <property type="match status" value="1"/>
</dbReference>
<evidence type="ECO:0000256" key="1">
    <source>
        <dbReference type="ARBA" id="ARBA00010518"/>
    </source>
</evidence>
<dbReference type="InterPro" id="IPR020827">
    <property type="entry name" value="Asparaginase/glutaminase_AS1"/>
</dbReference>
<dbReference type="NCBIfam" id="TIGR00520">
    <property type="entry name" value="asnASE_II"/>
    <property type="match status" value="1"/>
</dbReference>
<keyword evidence="3" id="KW-0378">Hydrolase</keyword>
<dbReference type="SUPFAM" id="SSF53774">
    <property type="entry name" value="Glutaminase/Asparaginase"/>
    <property type="match status" value="1"/>
</dbReference>
<dbReference type="Gene3D" id="3.40.50.1170">
    <property type="entry name" value="L-asparaginase, N-terminal domain"/>
    <property type="match status" value="1"/>
</dbReference>
<dbReference type="PRINTS" id="PR00139">
    <property type="entry name" value="ASNGLNASE"/>
</dbReference>
<comment type="similarity">
    <text evidence="1 8">Belongs to the asparaginase 1 family.</text>
</comment>
<dbReference type="InterPro" id="IPR027473">
    <property type="entry name" value="L-asparaginase_C"/>
</dbReference>
<evidence type="ECO:0000259" key="9">
    <source>
        <dbReference type="Pfam" id="PF00710"/>
    </source>
</evidence>
<sequence>MAGRWMTLASSLGRGRKGFGFHPGWLRRFSNVSAAARLRGICEEEYPSGGLPPKITVFGTGGTIAGSAVGGGQTAGYKPGVLSVEGLIEAVPELDTVAELRSKQIINGGSPDITGMDLVRMAQTVNEELKGDTQGVVITHGTDAMEESAFFLELTVESPKPVVLVGAMRPATAHGADGPMNLLCAVRLAACVRARRRGVMIVLNDRICSAHFTTKTHANSLDSFKAEEQGYLGMFVNSQPHFYYPACRPLNRWHFDVSGRDPGDGLPQVDTLYGHPDMNPALFRTAVETSQGVVLAAMGGGCWGTKAGELVASAARERGFPVVVSRRMASGFVGGAANYGLGDSCIGGGLLDANRCRIQLQLALAMGLDRRAIRHVFEANGRVHGGGACCWEGEMGV</sequence>
<feature type="domain" description="Asparaginase/glutaminase C-terminal" evidence="10">
    <location>
        <begin position="268"/>
        <end position="377"/>
    </location>
</feature>
<feature type="binding site" evidence="6">
    <location>
        <begin position="142"/>
        <end position="143"/>
    </location>
    <ligand>
        <name>substrate</name>
    </ligand>
</feature>
<dbReference type="STRING" id="2004952.A0A2C5XEW1"/>
<dbReference type="InterPro" id="IPR006034">
    <property type="entry name" value="Asparaginase/glutaminase-like"/>
</dbReference>
<dbReference type="Gene3D" id="3.40.50.40">
    <property type="match status" value="1"/>
</dbReference>
<dbReference type="InterPro" id="IPR004550">
    <property type="entry name" value="AsnASE_II"/>
</dbReference>
<dbReference type="OrthoDB" id="542841at2759"/>
<dbReference type="PIRSF" id="PIRSF500176">
    <property type="entry name" value="L_ASNase"/>
    <property type="match status" value="1"/>
</dbReference>
<feature type="binding site" evidence="6">
    <location>
        <position position="110"/>
    </location>
    <ligand>
        <name>substrate</name>
    </ligand>
</feature>
<dbReference type="InterPro" id="IPR036152">
    <property type="entry name" value="Asp/glu_Ase-like_sf"/>
</dbReference>
<dbReference type="SMART" id="SM00870">
    <property type="entry name" value="Asparaginase"/>
    <property type="match status" value="1"/>
</dbReference>